<dbReference type="RefSeq" id="WP_289268750.1">
    <property type="nucleotide sequence ID" value="NZ_OX365700.1"/>
</dbReference>
<dbReference type="Gene3D" id="3.30.360.10">
    <property type="entry name" value="Dihydrodipicolinate Reductase, domain 2"/>
    <property type="match status" value="1"/>
</dbReference>
<dbReference type="Pfam" id="PF22725">
    <property type="entry name" value="GFO_IDH_MocA_C3"/>
    <property type="match status" value="1"/>
</dbReference>
<dbReference type="PANTHER" id="PTHR43708">
    <property type="entry name" value="CONSERVED EXPRESSED OXIDOREDUCTASE (EUROFUNG)"/>
    <property type="match status" value="1"/>
</dbReference>
<accession>A0AA86TCC7</accession>
<dbReference type="Gene3D" id="3.40.50.720">
    <property type="entry name" value="NAD(P)-binding Rossmann-like Domain"/>
    <property type="match status" value="1"/>
</dbReference>
<dbReference type="EMBL" id="OX365700">
    <property type="protein sequence ID" value="CAI4031999.1"/>
    <property type="molecule type" value="Genomic_DNA"/>
</dbReference>
<dbReference type="Pfam" id="PF01408">
    <property type="entry name" value="GFO_IDH_MocA"/>
    <property type="match status" value="1"/>
</dbReference>
<evidence type="ECO:0008006" key="7">
    <source>
        <dbReference type="Google" id="ProtNLM"/>
    </source>
</evidence>
<organism evidence="5 6">
    <name type="scientific">Nitrospira tepida</name>
    <dbReference type="NCBI Taxonomy" id="2973512"/>
    <lineage>
        <taxon>Bacteria</taxon>
        <taxon>Pseudomonadati</taxon>
        <taxon>Nitrospirota</taxon>
        <taxon>Nitrospiria</taxon>
        <taxon>Nitrospirales</taxon>
        <taxon>Nitrospiraceae</taxon>
        <taxon>Nitrospira</taxon>
    </lineage>
</organism>
<dbReference type="InterPro" id="IPR036291">
    <property type="entry name" value="NAD(P)-bd_dom_sf"/>
</dbReference>
<evidence type="ECO:0000259" key="3">
    <source>
        <dbReference type="Pfam" id="PF01408"/>
    </source>
</evidence>
<evidence type="ECO:0000256" key="2">
    <source>
        <dbReference type="ARBA" id="ARBA00023002"/>
    </source>
</evidence>
<dbReference type="Proteomes" id="UP001179121">
    <property type="component" value="Chromosome"/>
</dbReference>
<dbReference type="PANTHER" id="PTHR43708:SF5">
    <property type="entry name" value="CONSERVED EXPRESSED OXIDOREDUCTASE (EUROFUNG)-RELATED"/>
    <property type="match status" value="1"/>
</dbReference>
<gene>
    <name evidence="5" type="ORF">DNFV4_02423</name>
</gene>
<feature type="domain" description="GFO/IDH/MocA-like oxidoreductase" evidence="4">
    <location>
        <begin position="142"/>
        <end position="245"/>
    </location>
</feature>
<keyword evidence="2" id="KW-0560">Oxidoreductase</keyword>
<keyword evidence="6" id="KW-1185">Reference proteome</keyword>
<dbReference type="KEGG" id="nti:DNFV4_02423"/>
<dbReference type="AlphaFoldDB" id="A0AA86TCC7"/>
<name>A0AA86TCC7_9BACT</name>
<reference evidence="5" key="1">
    <citation type="submission" date="2022-10" db="EMBL/GenBank/DDBJ databases">
        <authorList>
            <person name="Koch H."/>
        </authorList>
    </citation>
    <scope>NUCLEOTIDE SEQUENCE</scope>
    <source>
        <strain evidence="5">DNF</strain>
    </source>
</reference>
<dbReference type="SUPFAM" id="SSF55347">
    <property type="entry name" value="Glyceraldehyde-3-phosphate dehydrogenase-like, C-terminal domain"/>
    <property type="match status" value="1"/>
</dbReference>
<dbReference type="GO" id="GO:0016491">
    <property type="term" value="F:oxidoreductase activity"/>
    <property type="evidence" value="ECO:0007669"/>
    <property type="project" value="UniProtKB-KW"/>
</dbReference>
<dbReference type="InterPro" id="IPR000683">
    <property type="entry name" value="Gfo/Idh/MocA-like_OxRdtase_N"/>
</dbReference>
<comment type="similarity">
    <text evidence="1">Belongs to the Gfo/Idh/MocA family.</text>
</comment>
<evidence type="ECO:0000313" key="5">
    <source>
        <dbReference type="EMBL" id="CAI4031999.1"/>
    </source>
</evidence>
<evidence type="ECO:0000256" key="1">
    <source>
        <dbReference type="ARBA" id="ARBA00010928"/>
    </source>
</evidence>
<feature type="domain" description="Gfo/Idh/MocA-like oxidoreductase N-terminal" evidence="3">
    <location>
        <begin position="7"/>
        <end position="124"/>
    </location>
</feature>
<sequence>MKQAPVGVGLIGLGRQGLRYARHLLEDVPGARLVAVCRKDASQGFPLSAPDPIAVMDQVADLAQHPSVEVVVSAAPPQLSPLICRAAVAAGKPLLVEKPLATTETDGADMVDRARKAGVPLMVAQTLRFNRALEAFRGRLPELGTIHTLMMTLAVPTRPRPPGNPGFGGKGVLLDLGIHVLDLARYLTGSRPRVEACVLDRLPLAGFETRADIRLSTAEGLTMNLLVAWSQSERIGTAEASGPTGCLSVDWVKHHLIVRQDGQAPVAWSEPEQPTIAAVLSAFLEAIACNKPLPVPGQEGLEALRLVETCYQIARCRDVAGPEQPND</sequence>
<proteinExistence type="inferred from homology"/>
<evidence type="ECO:0000259" key="4">
    <source>
        <dbReference type="Pfam" id="PF22725"/>
    </source>
</evidence>
<dbReference type="GO" id="GO:0000166">
    <property type="term" value="F:nucleotide binding"/>
    <property type="evidence" value="ECO:0007669"/>
    <property type="project" value="InterPro"/>
</dbReference>
<protein>
    <recommendedName>
        <fullName evidence="7">Gfo/Idh/MocA family oxidoreductase</fullName>
    </recommendedName>
</protein>
<dbReference type="InterPro" id="IPR055170">
    <property type="entry name" value="GFO_IDH_MocA-like_dom"/>
</dbReference>
<evidence type="ECO:0000313" key="6">
    <source>
        <dbReference type="Proteomes" id="UP001179121"/>
    </source>
</evidence>
<dbReference type="SUPFAM" id="SSF51735">
    <property type="entry name" value="NAD(P)-binding Rossmann-fold domains"/>
    <property type="match status" value="1"/>
</dbReference>
<dbReference type="InterPro" id="IPR051317">
    <property type="entry name" value="Gfo/Idh/MocA_oxidoreduct"/>
</dbReference>